<gene>
    <name evidence="5" type="ORF">CQR37_17690</name>
</gene>
<proteinExistence type="predicted"/>
<dbReference type="InterPro" id="IPR005482">
    <property type="entry name" value="Biotin_COase_C"/>
</dbReference>
<sequence length="136" mass="15425">AIQCRITTEDPLNQFMPDTGKIDTYRSPGGFGVRLDVGNAYSGYAVTPYFDSLLVKVCTHGFSFEQAISKMQRCLKEFRIRGVKTNIPFLQNVVSYPAFQSGEAKTTFIDNTPELFEFPRMRDRGNKTMKYIGEVT</sequence>
<dbReference type="GO" id="GO:0005737">
    <property type="term" value="C:cytoplasm"/>
    <property type="evidence" value="ECO:0007669"/>
    <property type="project" value="TreeGrafter"/>
</dbReference>
<dbReference type="AlphaFoldDB" id="A0A2G0E5Y1"/>
<dbReference type="Proteomes" id="UP000224303">
    <property type="component" value="Unassembled WGS sequence"/>
</dbReference>
<dbReference type="EC" id="6.4.1.1" evidence="5"/>
<dbReference type="SUPFAM" id="SSF51246">
    <property type="entry name" value="Rudiment single hybrid motif"/>
    <property type="match status" value="1"/>
</dbReference>
<feature type="non-terminal residue" evidence="5">
    <location>
        <position position="1"/>
    </location>
</feature>
<keyword evidence="2" id="KW-0547">Nucleotide-binding</keyword>
<evidence type="ECO:0000256" key="2">
    <source>
        <dbReference type="ARBA" id="ARBA00022741"/>
    </source>
</evidence>
<dbReference type="GO" id="GO:0004736">
    <property type="term" value="F:pyruvate carboxylase activity"/>
    <property type="evidence" value="ECO:0007669"/>
    <property type="project" value="UniProtKB-EC"/>
</dbReference>
<feature type="non-terminal residue" evidence="5">
    <location>
        <position position="136"/>
    </location>
</feature>
<reference evidence="5 6" key="1">
    <citation type="submission" date="2017-10" db="EMBL/GenBank/DDBJ databases">
        <title>Draft genomes of the Enterococcus faecium isolated from human feces before and after Helicobacter pylori eradication therapy.</title>
        <authorList>
            <person name="Prianichniikov N.A."/>
            <person name="Glushchenko O.E."/>
            <person name="Malakhova M.V."/>
        </authorList>
    </citation>
    <scope>NUCLEOTIDE SEQUENCE [LARGE SCALE GENOMIC DNA]</scope>
    <source>
        <strain evidence="5 6">Hp_5-7</strain>
    </source>
</reference>
<dbReference type="PROSITE" id="PS50979">
    <property type="entry name" value="BC"/>
    <property type="match status" value="1"/>
</dbReference>
<dbReference type="InterPro" id="IPR011054">
    <property type="entry name" value="Rudment_hybrid_motif"/>
</dbReference>
<keyword evidence="5" id="KW-0670">Pyruvate</keyword>
<dbReference type="PANTHER" id="PTHR43778:SF2">
    <property type="entry name" value="PYRUVATE CARBOXYLASE, MITOCHONDRIAL"/>
    <property type="match status" value="1"/>
</dbReference>
<dbReference type="InterPro" id="IPR055268">
    <property type="entry name" value="PCB-like"/>
</dbReference>
<keyword evidence="1 5" id="KW-0436">Ligase</keyword>
<dbReference type="SMART" id="SM00878">
    <property type="entry name" value="Biotin_carb_C"/>
    <property type="match status" value="1"/>
</dbReference>
<dbReference type="EMBL" id="PCGC01000627">
    <property type="protein sequence ID" value="PHL19892.1"/>
    <property type="molecule type" value="Genomic_DNA"/>
</dbReference>
<protein>
    <submittedName>
        <fullName evidence="5">Pyruvate carboxylase</fullName>
        <ecNumber evidence="5">6.4.1.1</ecNumber>
    </submittedName>
</protein>
<evidence type="ECO:0000256" key="3">
    <source>
        <dbReference type="ARBA" id="ARBA00022840"/>
    </source>
</evidence>
<evidence type="ECO:0000313" key="6">
    <source>
        <dbReference type="Proteomes" id="UP000224303"/>
    </source>
</evidence>
<dbReference type="PANTHER" id="PTHR43778">
    <property type="entry name" value="PYRUVATE CARBOXYLASE"/>
    <property type="match status" value="1"/>
</dbReference>
<dbReference type="InterPro" id="IPR011764">
    <property type="entry name" value="Biotin_carboxylation_dom"/>
</dbReference>
<evidence type="ECO:0000256" key="1">
    <source>
        <dbReference type="ARBA" id="ARBA00022598"/>
    </source>
</evidence>
<comment type="caution">
    <text evidence="5">The sequence shown here is derived from an EMBL/GenBank/DDBJ whole genome shotgun (WGS) entry which is preliminary data.</text>
</comment>
<evidence type="ECO:0000259" key="4">
    <source>
        <dbReference type="PROSITE" id="PS50979"/>
    </source>
</evidence>
<dbReference type="GO" id="GO:0006094">
    <property type="term" value="P:gluconeogenesis"/>
    <property type="evidence" value="ECO:0007669"/>
    <property type="project" value="TreeGrafter"/>
</dbReference>
<organism evidence="5 6">
    <name type="scientific">Enterococcus faecium</name>
    <name type="common">Streptococcus faecium</name>
    <dbReference type="NCBI Taxonomy" id="1352"/>
    <lineage>
        <taxon>Bacteria</taxon>
        <taxon>Bacillati</taxon>
        <taxon>Bacillota</taxon>
        <taxon>Bacilli</taxon>
        <taxon>Lactobacillales</taxon>
        <taxon>Enterococcaceae</taxon>
        <taxon>Enterococcus</taxon>
    </lineage>
</organism>
<dbReference type="Gene3D" id="3.30.470.20">
    <property type="entry name" value="ATP-grasp fold, B domain"/>
    <property type="match status" value="1"/>
</dbReference>
<feature type="domain" description="Biotin carboxylation" evidence="4">
    <location>
        <begin position="1"/>
        <end position="114"/>
    </location>
</feature>
<dbReference type="Pfam" id="PF02785">
    <property type="entry name" value="Biotin_carb_C"/>
    <property type="match status" value="1"/>
</dbReference>
<evidence type="ECO:0000313" key="5">
    <source>
        <dbReference type="EMBL" id="PHL19892.1"/>
    </source>
</evidence>
<dbReference type="GO" id="GO:0005524">
    <property type="term" value="F:ATP binding"/>
    <property type="evidence" value="ECO:0007669"/>
    <property type="project" value="UniProtKB-KW"/>
</dbReference>
<keyword evidence="3" id="KW-0067">ATP-binding</keyword>
<name>A0A2G0E5Y1_ENTFC</name>
<accession>A0A2G0E5Y1</accession>